<feature type="transmembrane region" description="Helical" evidence="1">
    <location>
        <begin position="116"/>
        <end position="135"/>
    </location>
</feature>
<evidence type="ECO:0000313" key="3">
    <source>
        <dbReference type="Proteomes" id="UP000051820"/>
    </source>
</evidence>
<evidence type="ECO:0000313" key="2">
    <source>
        <dbReference type="EMBL" id="KRM10289.1"/>
    </source>
</evidence>
<keyword evidence="1" id="KW-1133">Transmembrane helix</keyword>
<organism evidence="2 3">
    <name type="scientific">Paucilactobacillus suebicus DSM 5007 = KCTC 3549</name>
    <dbReference type="NCBI Taxonomy" id="1423807"/>
    <lineage>
        <taxon>Bacteria</taxon>
        <taxon>Bacillati</taxon>
        <taxon>Bacillota</taxon>
        <taxon>Bacilli</taxon>
        <taxon>Lactobacillales</taxon>
        <taxon>Lactobacillaceae</taxon>
        <taxon>Paucilactobacillus</taxon>
    </lineage>
</organism>
<comment type="caution">
    <text evidence="2">The sequence shown here is derived from an EMBL/GenBank/DDBJ whole genome shotgun (WGS) entry which is preliminary data.</text>
</comment>
<dbReference type="Proteomes" id="UP000051820">
    <property type="component" value="Unassembled WGS sequence"/>
</dbReference>
<keyword evidence="1" id="KW-0472">Membrane</keyword>
<dbReference type="PATRIC" id="fig|1423807.3.peg.1244"/>
<dbReference type="eggNOG" id="ENOG5033I16">
    <property type="taxonomic scope" value="Bacteria"/>
</dbReference>
<proteinExistence type="predicted"/>
<dbReference type="AlphaFoldDB" id="A0A0R1VX83"/>
<dbReference type="EMBL" id="AZGF01000029">
    <property type="protein sequence ID" value="KRM10289.1"/>
    <property type="molecule type" value="Genomic_DNA"/>
</dbReference>
<keyword evidence="3" id="KW-1185">Reference proteome</keyword>
<sequence length="164" mass="18550">MDLTSYVVPLILIVWIVWRQLNPRMVSKKLRTYVIIMIIGIVLVVGGVDKHKVSFTPNGLLILTITFIISAVLFGILRAISYQLWVDDTGLVMRKGTALTIGLWITSAVIHLIGDHFVPGGEALMVFYIGLSLMVQREWVFHRARSKFPDEIKSNIIKMAEDKD</sequence>
<feature type="transmembrane region" description="Helical" evidence="1">
    <location>
        <begin position="30"/>
        <end position="48"/>
    </location>
</feature>
<reference evidence="2 3" key="1">
    <citation type="journal article" date="2015" name="Genome Announc.">
        <title>Expanding the biotechnology potential of lactobacilli through comparative genomics of 213 strains and associated genera.</title>
        <authorList>
            <person name="Sun Z."/>
            <person name="Harris H.M."/>
            <person name="McCann A."/>
            <person name="Guo C."/>
            <person name="Argimon S."/>
            <person name="Zhang W."/>
            <person name="Yang X."/>
            <person name="Jeffery I.B."/>
            <person name="Cooney J.C."/>
            <person name="Kagawa T.F."/>
            <person name="Liu W."/>
            <person name="Song Y."/>
            <person name="Salvetti E."/>
            <person name="Wrobel A."/>
            <person name="Rasinkangas P."/>
            <person name="Parkhill J."/>
            <person name="Rea M.C."/>
            <person name="O'Sullivan O."/>
            <person name="Ritari J."/>
            <person name="Douillard F.P."/>
            <person name="Paul Ross R."/>
            <person name="Yang R."/>
            <person name="Briner A.E."/>
            <person name="Felis G.E."/>
            <person name="de Vos W.M."/>
            <person name="Barrangou R."/>
            <person name="Klaenhammer T.R."/>
            <person name="Caufield P.W."/>
            <person name="Cui Y."/>
            <person name="Zhang H."/>
            <person name="O'Toole P.W."/>
        </authorList>
    </citation>
    <scope>NUCLEOTIDE SEQUENCE [LARGE SCALE GENOMIC DNA]</scope>
    <source>
        <strain evidence="2 3">DSM 5007</strain>
    </source>
</reference>
<accession>A0A0R1VX83</accession>
<name>A0A0R1VX83_9LACO</name>
<dbReference type="RefSeq" id="WP_010620944.1">
    <property type="nucleotide sequence ID" value="NZ_AZGF01000029.1"/>
</dbReference>
<protein>
    <submittedName>
        <fullName evidence="2">Uncharacterized protein</fullName>
    </submittedName>
</protein>
<feature type="transmembrane region" description="Helical" evidence="1">
    <location>
        <begin position="60"/>
        <end position="80"/>
    </location>
</feature>
<evidence type="ECO:0000256" key="1">
    <source>
        <dbReference type="SAM" id="Phobius"/>
    </source>
</evidence>
<dbReference type="OrthoDB" id="2326250at2"/>
<feature type="transmembrane region" description="Helical" evidence="1">
    <location>
        <begin position="6"/>
        <end position="21"/>
    </location>
</feature>
<feature type="transmembrane region" description="Helical" evidence="1">
    <location>
        <begin position="92"/>
        <end position="110"/>
    </location>
</feature>
<keyword evidence="1" id="KW-0812">Transmembrane</keyword>
<gene>
    <name evidence="2" type="ORF">FD16_GL001220</name>
</gene>